<sequence>MEVKLHNTILFEEANSSADAEKYFVVSLRWSLINEEHITFVRQEAMAYCYNMNWAGPMTKIEAKERCIKGKMLVVSLSQIRSFLVKATIDNVESYTLPNTEEVRKIIGFDAIAFQMVV</sequence>
<dbReference type="EMBL" id="JACRUL010000004">
    <property type="protein sequence ID" value="MBC5843472.1"/>
    <property type="molecule type" value="Genomic_DNA"/>
</dbReference>
<evidence type="ECO:0000313" key="1">
    <source>
        <dbReference type="EMBL" id="MBC5843472.1"/>
    </source>
</evidence>
<comment type="caution">
    <text evidence="1">The sequence shown here is derived from an EMBL/GenBank/DDBJ whole genome shotgun (WGS) entry which is preliminary data.</text>
</comment>
<dbReference type="RefSeq" id="WP_187017162.1">
    <property type="nucleotide sequence ID" value="NZ_JACRUK010000004.1"/>
</dbReference>
<keyword evidence="2" id="KW-1185">Reference proteome</keyword>
<accession>A0A923MXS5</accession>
<evidence type="ECO:0000313" key="2">
    <source>
        <dbReference type="Proteomes" id="UP000641454"/>
    </source>
</evidence>
<proteinExistence type="predicted"/>
<protein>
    <submittedName>
        <fullName evidence="1">Uncharacterized protein</fullName>
    </submittedName>
</protein>
<reference evidence="1 2" key="1">
    <citation type="submission" date="2020-08" db="EMBL/GenBank/DDBJ databases">
        <title>Description of novel Flavobacterium F-392 isolate.</title>
        <authorList>
            <person name="Saticioglu I.B."/>
            <person name="Duman M."/>
            <person name="Altun S."/>
        </authorList>
    </citation>
    <scope>NUCLEOTIDE SEQUENCE [LARGE SCALE GENOMIC DNA]</scope>
    <source>
        <strain evidence="1 2">F-392</strain>
    </source>
</reference>
<name>A0A923MXS5_9FLAO</name>
<dbReference type="AlphaFoldDB" id="A0A923MXS5"/>
<organism evidence="1 2">
    <name type="scientific">Flavobacterium muglaense</name>
    <dbReference type="NCBI Taxonomy" id="2764716"/>
    <lineage>
        <taxon>Bacteria</taxon>
        <taxon>Pseudomonadati</taxon>
        <taxon>Bacteroidota</taxon>
        <taxon>Flavobacteriia</taxon>
        <taxon>Flavobacteriales</taxon>
        <taxon>Flavobacteriaceae</taxon>
        <taxon>Flavobacterium</taxon>
    </lineage>
</organism>
<gene>
    <name evidence="1" type="ORF">H8R25_03345</name>
</gene>
<dbReference type="Proteomes" id="UP000641454">
    <property type="component" value="Unassembled WGS sequence"/>
</dbReference>